<sequence length="47" mass="5188">MAQLKVLKEELDVVQTQFSKMVSDTAAAFAKMIQELRDNGIGGVNYV</sequence>
<accession>A0ABM8YFN6</accession>
<protein>
    <recommendedName>
        <fullName evidence="3">LXG domain-containing protein</fullName>
    </recommendedName>
</protein>
<organism evidence="1 2">
    <name type="scientific">Bacillus rhizoplanae</name>
    <dbReference type="NCBI Taxonomy" id="2880966"/>
    <lineage>
        <taxon>Bacteria</taxon>
        <taxon>Bacillati</taxon>
        <taxon>Bacillota</taxon>
        <taxon>Bacilli</taxon>
        <taxon>Bacillales</taxon>
        <taxon>Bacillaceae</taxon>
        <taxon>Bacillus</taxon>
    </lineage>
</organism>
<keyword evidence="2" id="KW-1185">Reference proteome</keyword>
<gene>
    <name evidence="1" type="ORF">BACCIP111899_03896</name>
</gene>
<dbReference type="EMBL" id="CAKJTI010000034">
    <property type="protein sequence ID" value="CAG9614663.1"/>
    <property type="molecule type" value="Genomic_DNA"/>
</dbReference>
<dbReference type="Proteomes" id="UP000789423">
    <property type="component" value="Unassembled WGS sequence"/>
</dbReference>
<proteinExistence type="predicted"/>
<evidence type="ECO:0000313" key="2">
    <source>
        <dbReference type="Proteomes" id="UP000789423"/>
    </source>
</evidence>
<reference evidence="1 2" key="1">
    <citation type="submission" date="2021-10" db="EMBL/GenBank/DDBJ databases">
        <authorList>
            <person name="Criscuolo A."/>
        </authorList>
    </citation>
    <scope>NUCLEOTIDE SEQUENCE [LARGE SCALE GENOMIC DNA]</scope>
    <source>
        <strain evidence="2">CIP 111899</strain>
    </source>
</reference>
<evidence type="ECO:0000313" key="1">
    <source>
        <dbReference type="EMBL" id="CAG9614663.1"/>
    </source>
</evidence>
<comment type="caution">
    <text evidence="1">The sequence shown here is derived from an EMBL/GenBank/DDBJ whole genome shotgun (WGS) entry which is preliminary data.</text>
</comment>
<name>A0ABM8YFN6_9BACI</name>
<dbReference type="RefSeq" id="WP_230576602.1">
    <property type="nucleotide sequence ID" value="NZ_CAKJTI010000034.1"/>
</dbReference>
<evidence type="ECO:0008006" key="3">
    <source>
        <dbReference type="Google" id="ProtNLM"/>
    </source>
</evidence>